<dbReference type="AlphaFoldDB" id="A0A0D0VM74"/>
<dbReference type="Gene3D" id="1.20.1290.10">
    <property type="entry name" value="AhpD-like"/>
    <property type="match status" value="1"/>
</dbReference>
<dbReference type="PATRIC" id="fig|47853.6.peg.6486"/>
<keyword evidence="1" id="KW-0560">Oxidoreductase</keyword>
<dbReference type="OrthoDB" id="3296212at2"/>
<gene>
    <name evidence="1" type="ORF">TK50_30935</name>
</gene>
<dbReference type="GO" id="GO:0004601">
    <property type="term" value="F:peroxidase activity"/>
    <property type="evidence" value="ECO:0007669"/>
    <property type="project" value="UniProtKB-KW"/>
</dbReference>
<dbReference type="Proteomes" id="UP000032254">
    <property type="component" value="Unassembled WGS sequence"/>
</dbReference>
<organism evidence="1 2">
    <name type="scientific">Micromonospora haikouensis</name>
    <dbReference type="NCBI Taxonomy" id="686309"/>
    <lineage>
        <taxon>Bacteria</taxon>
        <taxon>Bacillati</taxon>
        <taxon>Actinomycetota</taxon>
        <taxon>Actinomycetes</taxon>
        <taxon>Micromonosporales</taxon>
        <taxon>Micromonosporaceae</taxon>
        <taxon>Micromonospora</taxon>
    </lineage>
</organism>
<dbReference type="EMBL" id="JXSX01000003">
    <property type="protein sequence ID" value="KIR61873.1"/>
    <property type="molecule type" value="Genomic_DNA"/>
</dbReference>
<protein>
    <submittedName>
        <fullName evidence="1">Alkylhydroperoxidase</fullName>
    </submittedName>
</protein>
<proteinExistence type="predicted"/>
<dbReference type="RefSeq" id="WP_043969047.1">
    <property type="nucleotide sequence ID" value="NZ_JBFAVA010000063.1"/>
</dbReference>
<reference evidence="1 2" key="1">
    <citation type="submission" date="2015-01" db="EMBL/GenBank/DDBJ databases">
        <title>Sequencing and annotation of Micromonospora carbonacea strain JXNU-1 genome.</title>
        <authorList>
            <person name="Long Z."/>
            <person name="Huang Y."/>
            <person name="Jiang Y."/>
        </authorList>
    </citation>
    <scope>NUCLEOTIDE SEQUENCE [LARGE SCALE GENOMIC DNA]</scope>
    <source>
        <strain evidence="1 2">JXNU-1</strain>
    </source>
</reference>
<sequence length="357" mass="37124">MPASVLRPVLGALGLTQIRYVDPVRRGRASGLVAEVYRQVERDFGVLAPPMALHAPAPEVLAAAWLLLRETMVVPGAASRAAKEAVATAVSLGNTCPYCATIHNNALGLLTGVGVGVGVDGRTRPDPGSGAGAAELEGIVGWAMPAGGNPPQPPPFPAAQTPELVGVAVLLHYLNRVVNVFLRDVPLPPGVPEMALPMVLRVLGWAMMSASRRPHGPGLSLDLLPAAPLPADLSWAAGSPTIAEAFGRSCAAIEEAGRRSVPEAVRDLVLVNLVGWHGGPRGISRAWVEGLVEGLPEPQRPVARLALLVAFASYQVDATVVRGCRLAGLDDRALVEVSAWSAMAAARWLGGQLTAPR</sequence>
<name>A0A0D0VM74_9ACTN</name>
<keyword evidence="2" id="KW-1185">Reference proteome</keyword>
<accession>A0A0D0VM74</accession>
<keyword evidence="1" id="KW-0575">Peroxidase</keyword>
<comment type="caution">
    <text evidence="1">The sequence shown here is derived from an EMBL/GenBank/DDBJ whole genome shotgun (WGS) entry which is preliminary data.</text>
</comment>
<dbReference type="SUPFAM" id="SSF69118">
    <property type="entry name" value="AhpD-like"/>
    <property type="match status" value="1"/>
</dbReference>
<dbReference type="GeneID" id="301308418"/>
<evidence type="ECO:0000313" key="2">
    <source>
        <dbReference type="Proteomes" id="UP000032254"/>
    </source>
</evidence>
<evidence type="ECO:0000313" key="1">
    <source>
        <dbReference type="EMBL" id="KIR61873.1"/>
    </source>
</evidence>
<dbReference type="InterPro" id="IPR029032">
    <property type="entry name" value="AhpD-like"/>
</dbReference>